<evidence type="ECO:0000313" key="4">
    <source>
        <dbReference type="EMBL" id="MCF7221407.1"/>
    </source>
</evidence>
<reference evidence="4 5" key="3">
    <citation type="submission" date="2022-01" db="EMBL/GenBank/DDBJ databases">
        <authorList>
            <person name="Zhou L.Y."/>
        </authorList>
    </citation>
    <scope>NUCLEOTIDE SEQUENCE [LARGE SCALE GENOMIC DNA]</scope>
    <source>
        <strain evidence="4 5">TLK-CK17</strain>
    </source>
</reference>
<keyword evidence="5" id="KW-1185">Reference proteome</keyword>
<reference evidence="5" key="1">
    <citation type="submission" date="2022-01" db="EMBL/GenBank/DDBJ databases">
        <title>Lysobacter chinensis sp. nov., a bacterium isolated from cow dung compost.</title>
        <authorList>
            <person name="Zhou L.Y."/>
        </authorList>
    </citation>
    <scope>NUCLEOTIDE SEQUENCE [LARGE SCALE GENOMIC DNA]</scope>
    <source>
        <strain evidence="5">TLK-CK17</strain>
    </source>
</reference>
<evidence type="ECO:0000256" key="1">
    <source>
        <dbReference type="SAM" id="MobiDB-lite"/>
    </source>
</evidence>
<dbReference type="Gene3D" id="1.10.238.10">
    <property type="entry name" value="EF-hand"/>
    <property type="match status" value="1"/>
</dbReference>
<dbReference type="InterPro" id="IPR018247">
    <property type="entry name" value="EF_Hand_1_Ca_BS"/>
</dbReference>
<dbReference type="InterPro" id="IPR011992">
    <property type="entry name" value="EF-hand-dom_pair"/>
</dbReference>
<proteinExistence type="predicted"/>
<feature type="domain" description="EF-hand" evidence="3">
    <location>
        <begin position="70"/>
        <end position="105"/>
    </location>
</feature>
<keyword evidence="2" id="KW-0732">Signal</keyword>
<name>A0ABS9HTJ6_9GAMM</name>
<feature type="chain" id="PRO_5045090824" evidence="2">
    <location>
        <begin position="27"/>
        <end position="113"/>
    </location>
</feature>
<sequence>MSKINHKSLSIALALTAVMAAPLAFAQDATPPEQTNPAEAATMNSAEPAGKSWAEIDLDQDGSISRDEAASVPSLSQVFDLADSDADGNLTAEEYRNYVAEAQGATEPTGDEQ</sequence>
<dbReference type="PROSITE" id="PS50222">
    <property type="entry name" value="EF_HAND_2"/>
    <property type="match status" value="1"/>
</dbReference>
<dbReference type="RefSeq" id="WP_237053841.1">
    <property type="nucleotide sequence ID" value="NZ_JAKJPO010000003.1"/>
</dbReference>
<feature type="signal peptide" evidence="2">
    <location>
        <begin position="1"/>
        <end position="26"/>
    </location>
</feature>
<organism evidence="4 5">
    <name type="scientific">Marilutibacter chinensis</name>
    <dbReference type="NCBI Taxonomy" id="2912247"/>
    <lineage>
        <taxon>Bacteria</taxon>
        <taxon>Pseudomonadati</taxon>
        <taxon>Pseudomonadota</taxon>
        <taxon>Gammaproteobacteria</taxon>
        <taxon>Lysobacterales</taxon>
        <taxon>Lysobacteraceae</taxon>
        <taxon>Marilutibacter</taxon>
    </lineage>
</organism>
<dbReference type="Proteomes" id="UP001430796">
    <property type="component" value="Unassembled WGS sequence"/>
</dbReference>
<dbReference type="SUPFAM" id="SSF47473">
    <property type="entry name" value="EF-hand"/>
    <property type="match status" value="1"/>
</dbReference>
<evidence type="ECO:0000259" key="3">
    <source>
        <dbReference type="PROSITE" id="PS50222"/>
    </source>
</evidence>
<dbReference type="InterPro" id="IPR002048">
    <property type="entry name" value="EF_hand_dom"/>
</dbReference>
<accession>A0ABS9HTJ6</accession>
<evidence type="ECO:0000313" key="5">
    <source>
        <dbReference type="Proteomes" id="UP001430796"/>
    </source>
</evidence>
<gene>
    <name evidence="4" type="ORF">L3V18_06325</name>
</gene>
<dbReference type="Pfam" id="PF13202">
    <property type="entry name" value="EF-hand_5"/>
    <property type="match status" value="2"/>
</dbReference>
<dbReference type="PROSITE" id="PS00018">
    <property type="entry name" value="EF_HAND_1"/>
    <property type="match status" value="1"/>
</dbReference>
<feature type="region of interest" description="Disordered" evidence="1">
    <location>
        <begin position="28"/>
        <end position="54"/>
    </location>
</feature>
<protein>
    <submittedName>
        <fullName evidence="4">EF-hand domain-containing protein</fullName>
    </submittedName>
</protein>
<dbReference type="EMBL" id="JAKJPO010000003">
    <property type="protein sequence ID" value="MCF7221407.1"/>
    <property type="molecule type" value="Genomic_DNA"/>
</dbReference>
<feature type="compositionally biased region" description="Polar residues" evidence="1">
    <location>
        <begin position="32"/>
        <end position="45"/>
    </location>
</feature>
<reference evidence="4 5" key="2">
    <citation type="submission" date="2022-01" db="EMBL/GenBank/DDBJ databases">
        <title>Lysobacter chinensis sp. nov., a bacterium isolated from cow dung compost.</title>
        <authorList>
            <person name="Liu Y."/>
        </authorList>
    </citation>
    <scope>NUCLEOTIDE SEQUENCE [LARGE SCALE GENOMIC DNA]</scope>
    <source>
        <strain evidence="4 5">TLK-CK17</strain>
    </source>
</reference>
<comment type="caution">
    <text evidence="4">The sequence shown here is derived from an EMBL/GenBank/DDBJ whole genome shotgun (WGS) entry which is preliminary data.</text>
</comment>
<evidence type="ECO:0000256" key="2">
    <source>
        <dbReference type="SAM" id="SignalP"/>
    </source>
</evidence>